<dbReference type="InterPro" id="IPR012318">
    <property type="entry name" value="HTH_CRP"/>
</dbReference>
<feature type="domain" description="HTH crp-type" evidence="1">
    <location>
        <begin position="1"/>
        <end position="49"/>
    </location>
</feature>
<dbReference type="Gene3D" id="1.10.10.10">
    <property type="entry name" value="Winged helix-like DNA-binding domain superfamily/Winged helix DNA-binding domain"/>
    <property type="match status" value="1"/>
</dbReference>
<dbReference type="GO" id="GO:0003677">
    <property type="term" value="F:DNA binding"/>
    <property type="evidence" value="ECO:0007669"/>
    <property type="project" value="InterPro"/>
</dbReference>
<dbReference type="EMBL" id="RAHJ01000007">
    <property type="protein sequence ID" value="RJX70542.1"/>
    <property type="molecule type" value="Genomic_DNA"/>
</dbReference>
<dbReference type="GO" id="GO:0006355">
    <property type="term" value="P:regulation of DNA-templated transcription"/>
    <property type="evidence" value="ECO:0007669"/>
    <property type="project" value="InterPro"/>
</dbReference>
<dbReference type="Pfam" id="PF13545">
    <property type="entry name" value="HTH_Crp_2"/>
    <property type="match status" value="1"/>
</dbReference>
<name>A0A419R512_9SPHN</name>
<dbReference type="InterPro" id="IPR036390">
    <property type="entry name" value="WH_DNA-bd_sf"/>
</dbReference>
<evidence type="ECO:0000313" key="3">
    <source>
        <dbReference type="Proteomes" id="UP000284322"/>
    </source>
</evidence>
<evidence type="ECO:0000313" key="2">
    <source>
        <dbReference type="EMBL" id="RJX70542.1"/>
    </source>
</evidence>
<organism evidence="2 3">
    <name type="scientific">Tsuneonella suprasediminis</name>
    <dbReference type="NCBI Taxonomy" id="2306996"/>
    <lineage>
        <taxon>Bacteria</taxon>
        <taxon>Pseudomonadati</taxon>
        <taxon>Pseudomonadota</taxon>
        <taxon>Alphaproteobacteria</taxon>
        <taxon>Sphingomonadales</taxon>
        <taxon>Erythrobacteraceae</taxon>
        <taxon>Tsuneonella</taxon>
    </lineage>
</organism>
<keyword evidence="3" id="KW-1185">Reference proteome</keyword>
<dbReference type="SUPFAM" id="SSF46785">
    <property type="entry name" value="Winged helix' DNA-binding domain"/>
    <property type="match status" value="1"/>
</dbReference>
<protein>
    <recommendedName>
        <fullName evidence="1">HTH crp-type domain-containing protein</fullName>
    </recommendedName>
</protein>
<dbReference type="Proteomes" id="UP000284322">
    <property type="component" value="Unassembled WGS sequence"/>
</dbReference>
<sequence>MRLGLDLRGVFGGAHLGLTSETVTRTLTFLQGEGMILVDGKQITFLELDKLEMLAAQIYST</sequence>
<reference evidence="2 3" key="1">
    <citation type="submission" date="2018-09" db="EMBL/GenBank/DDBJ databases">
        <title>Altererythrobacter sp.Ery1 and Ery12, the genome sequencing of novel strains in genus Alterythrobacter.</title>
        <authorList>
            <person name="Cheng H."/>
            <person name="Wu Y.-H."/>
            <person name="Fang C."/>
            <person name="Xu X.-W."/>
        </authorList>
    </citation>
    <scope>NUCLEOTIDE SEQUENCE [LARGE SCALE GENOMIC DNA]</scope>
    <source>
        <strain evidence="2 3">Ery12</strain>
    </source>
</reference>
<accession>A0A419R512</accession>
<dbReference type="OrthoDB" id="667966at2"/>
<dbReference type="PROSITE" id="PS51063">
    <property type="entry name" value="HTH_CRP_2"/>
    <property type="match status" value="1"/>
</dbReference>
<evidence type="ECO:0000259" key="1">
    <source>
        <dbReference type="PROSITE" id="PS51063"/>
    </source>
</evidence>
<dbReference type="AlphaFoldDB" id="A0A419R512"/>
<proteinExistence type="predicted"/>
<comment type="caution">
    <text evidence="2">The sequence shown here is derived from an EMBL/GenBank/DDBJ whole genome shotgun (WGS) entry which is preliminary data.</text>
</comment>
<gene>
    <name evidence="2" type="ORF">D6858_02090</name>
</gene>
<dbReference type="InterPro" id="IPR036388">
    <property type="entry name" value="WH-like_DNA-bd_sf"/>
</dbReference>